<name>A0ABD5CCY6_9BURK</name>
<feature type="compositionally biased region" description="Polar residues" evidence="6">
    <location>
        <begin position="110"/>
        <end position="121"/>
    </location>
</feature>
<dbReference type="PANTHER" id="PTHR38099">
    <property type="entry name" value="LARGE RIBOSOMAL RNA SUBUNIT ACCUMULATION PROTEIN YCED"/>
    <property type="match status" value="1"/>
</dbReference>
<feature type="compositionally biased region" description="Basic and acidic residues" evidence="6">
    <location>
        <begin position="257"/>
        <end position="268"/>
    </location>
</feature>
<keyword evidence="4" id="KW-0690">Ribosome biogenesis</keyword>
<comment type="similarity">
    <text evidence="2">Belongs to the DUF177 domain family.</text>
</comment>
<feature type="compositionally biased region" description="Acidic residues" evidence="6">
    <location>
        <begin position="230"/>
        <end position="245"/>
    </location>
</feature>
<dbReference type="EMBL" id="JAVIZN010000002">
    <property type="protein sequence ID" value="MDR6203095.1"/>
    <property type="molecule type" value="Genomic_DNA"/>
</dbReference>
<comment type="function">
    <text evidence="1">Plays a role in synthesis, processing and/or stability of 23S rRNA.</text>
</comment>
<proteinExistence type="inferred from homology"/>
<evidence type="ECO:0000256" key="5">
    <source>
        <dbReference type="ARBA" id="ARBA00031841"/>
    </source>
</evidence>
<evidence type="ECO:0000256" key="3">
    <source>
        <dbReference type="ARBA" id="ARBA00015716"/>
    </source>
</evidence>
<protein>
    <recommendedName>
        <fullName evidence="3">Large ribosomal RNA subunit accumulation protein YceD</fullName>
    </recommendedName>
    <alternativeName>
        <fullName evidence="5">23S rRNA accumulation protein YceD</fullName>
    </alternativeName>
</protein>
<evidence type="ECO:0000256" key="4">
    <source>
        <dbReference type="ARBA" id="ARBA00022517"/>
    </source>
</evidence>
<dbReference type="AlphaFoldDB" id="A0ABD5CCY6"/>
<dbReference type="InterPro" id="IPR003772">
    <property type="entry name" value="YceD"/>
</dbReference>
<evidence type="ECO:0000256" key="1">
    <source>
        <dbReference type="ARBA" id="ARBA00002868"/>
    </source>
</evidence>
<sequence length="268" mass="29436">MLKQIESKSRTAGHIAEVTRAFSQLIYPAIWRRETNKRRPTAKSGETFADAGAHMTQHPGKPAGLSDPHELDLFEFARSGRQAAGVVRVSQLPRMLNEVPAEAPDRDTGFTWQAEGSTQPELQDDGTEGPQPYLRLAIHGAAWLECQRCMTPYSQAFNVDATYRIVSTEAEAEEFPLDEDEVEVIVGSRQFDLIDLIEEELLLSLPLVPKHEVCPEVHESLVSGAAGAEGEGDEAALDEAGEGEEPERPNPFAALESLKRGEPGDKKH</sequence>
<dbReference type="InterPro" id="IPR039255">
    <property type="entry name" value="YceD_bac"/>
</dbReference>
<dbReference type="PANTHER" id="PTHR38099:SF1">
    <property type="entry name" value="LARGE RIBOSOMAL RNA SUBUNIT ACCUMULATION PROTEIN YCED"/>
    <property type="match status" value="1"/>
</dbReference>
<evidence type="ECO:0000256" key="2">
    <source>
        <dbReference type="ARBA" id="ARBA00010740"/>
    </source>
</evidence>
<evidence type="ECO:0000313" key="7">
    <source>
        <dbReference type="EMBL" id="MDR6203095.1"/>
    </source>
</evidence>
<feature type="region of interest" description="Disordered" evidence="6">
    <location>
        <begin position="101"/>
        <end position="129"/>
    </location>
</feature>
<gene>
    <name evidence="7" type="ORF">QF025_001815</name>
</gene>
<dbReference type="Pfam" id="PF02620">
    <property type="entry name" value="YceD"/>
    <property type="match status" value="1"/>
</dbReference>
<accession>A0ABD5CCY6</accession>
<comment type="caution">
    <text evidence="7">The sequence shown here is derived from an EMBL/GenBank/DDBJ whole genome shotgun (WGS) entry which is preliminary data.</text>
</comment>
<organism evidence="7 8">
    <name type="scientific">Paraburkholderia graminis</name>
    <dbReference type="NCBI Taxonomy" id="60548"/>
    <lineage>
        <taxon>Bacteria</taxon>
        <taxon>Pseudomonadati</taxon>
        <taxon>Pseudomonadota</taxon>
        <taxon>Betaproteobacteria</taxon>
        <taxon>Burkholderiales</taxon>
        <taxon>Burkholderiaceae</taxon>
        <taxon>Paraburkholderia</taxon>
    </lineage>
</organism>
<evidence type="ECO:0000256" key="6">
    <source>
        <dbReference type="SAM" id="MobiDB-lite"/>
    </source>
</evidence>
<reference evidence="7 8" key="1">
    <citation type="submission" date="2023-08" db="EMBL/GenBank/DDBJ databases">
        <title>Genome sequencing of plant associated microbes to promote plant fitness in Sorghum bicolor and Oryza sativa.</title>
        <authorList>
            <person name="Coleman-Derr D."/>
        </authorList>
    </citation>
    <scope>NUCLEOTIDE SEQUENCE [LARGE SCALE GENOMIC DNA]</scope>
    <source>
        <strain evidence="7 8">SLBN-33</strain>
    </source>
</reference>
<dbReference type="Proteomes" id="UP001245184">
    <property type="component" value="Unassembled WGS sequence"/>
</dbReference>
<feature type="region of interest" description="Disordered" evidence="6">
    <location>
        <begin position="224"/>
        <end position="268"/>
    </location>
</feature>
<dbReference type="GO" id="GO:0042254">
    <property type="term" value="P:ribosome biogenesis"/>
    <property type="evidence" value="ECO:0007669"/>
    <property type="project" value="UniProtKB-KW"/>
</dbReference>
<evidence type="ECO:0000313" key="8">
    <source>
        <dbReference type="Proteomes" id="UP001245184"/>
    </source>
</evidence>